<dbReference type="Proteomes" id="UP001164557">
    <property type="component" value="Chromosome"/>
</dbReference>
<gene>
    <name evidence="3" type="ORF">LDX53_01765</name>
</gene>
<proteinExistence type="predicted"/>
<organism evidence="3 4">
    <name type="scientific">Lactobacillus helsingborgensis</name>
    <dbReference type="NCBI Taxonomy" id="1218494"/>
    <lineage>
        <taxon>Bacteria</taxon>
        <taxon>Bacillati</taxon>
        <taxon>Bacillota</taxon>
        <taxon>Bacilli</taxon>
        <taxon>Lactobacillales</taxon>
        <taxon>Lactobacillaceae</taxon>
        <taxon>Lactobacillus</taxon>
    </lineage>
</organism>
<dbReference type="InterPro" id="IPR044929">
    <property type="entry name" value="DNA/RNA_non-sp_Endonuclease_sf"/>
</dbReference>
<dbReference type="GO" id="GO:0046872">
    <property type="term" value="F:metal ion binding"/>
    <property type="evidence" value="ECO:0007669"/>
    <property type="project" value="InterPro"/>
</dbReference>
<dbReference type="AlphaFoldDB" id="A0AA47B4V4"/>
<feature type="domain" description="DNA/RNA non-specific endonuclease/pyrophosphatase/phosphodiesterase" evidence="2">
    <location>
        <begin position="95"/>
        <end position="280"/>
    </location>
</feature>
<keyword evidence="4" id="KW-1185">Reference proteome</keyword>
<protein>
    <submittedName>
        <fullName evidence="3">DNA/RNA non-specific endonuclease</fullName>
    </submittedName>
</protein>
<sequence>MARRRGRRSNKANISDFWAIVILVLFLIWFISTKGGSDPNGHQTIDRITRSDHQKNNKITQAKPAAKVYGGLSSQDYQKLANLDFKSGSSAYITVNNDHSTLIKNAWRVNRVIYANLDSLNRTSHSNTAFLQKRNVANDSLRVRQFVEPTGWHYNRRNGTQIYNRGHLIAYSVSAGIDQEGNFNPDNLSGDQNNPKNLFTQSAFSNQRIQTMFESRIRVALRQNKKVIYQATPIFRGEELMARGINLQAVSTDGELDFNVYLFNIQPGYSFNYNNGRARIDHEMLVEENYN</sequence>
<keyword evidence="1" id="KW-0472">Membrane</keyword>
<dbReference type="InterPro" id="IPR001604">
    <property type="entry name" value="Endo_G_ENPP1-like_dom"/>
</dbReference>
<dbReference type="GO" id="GO:0003676">
    <property type="term" value="F:nucleic acid binding"/>
    <property type="evidence" value="ECO:0007669"/>
    <property type="project" value="InterPro"/>
</dbReference>
<dbReference type="EMBL" id="CP084389">
    <property type="protein sequence ID" value="UZX29987.1"/>
    <property type="molecule type" value="Genomic_DNA"/>
</dbReference>
<dbReference type="GO" id="GO:0004519">
    <property type="term" value="F:endonuclease activity"/>
    <property type="evidence" value="ECO:0007669"/>
    <property type="project" value="UniProtKB-KW"/>
</dbReference>
<keyword evidence="1" id="KW-1133">Transmembrane helix</keyword>
<keyword evidence="1" id="KW-0812">Transmembrane</keyword>
<evidence type="ECO:0000259" key="2">
    <source>
        <dbReference type="SMART" id="SM00892"/>
    </source>
</evidence>
<evidence type="ECO:0000256" key="1">
    <source>
        <dbReference type="SAM" id="Phobius"/>
    </source>
</evidence>
<dbReference type="Pfam" id="PF13930">
    <property type="entry name" value="Endonuclea_NS_2"/>
    <property type="match status" value="1"/>
</dbReference>
<evidence type="ECO:0000313" key="4">
    <source>
        <dbReference type="Proteomes" id="UP001164557"/>
    </source>
</evidence>
<feature type="transmembrane region" description="Helical" evidence="1">
    <location>
        <begin position="12"/>
        <end position="31"/>
    </location>
</feature>
<dbReference type="Gene3D" id="3.40.570.10">
    <property type="entry name" value="Extracellular Endonuclease, subunit A"/>
    <property type="match status" value="1"/>
</dbReference>
<keyword evidence="3" id="KW-0540">Nuclease</keyword>
<keyword evidence="3" id="KW-0255">Endonuclease</keyword>
<dbReference type="SMART" id="SM00892">
    <property type="entry name" value="Endonuclease_NS"/>
    <property type="match status" value="1"/>
</dbReference>
<name>A0AA47B4V4_9LACO</name>
<reference evidence="3" key="1">
    <citation type="submission" date="2021-09" db="EMBL/GenBank/DDBJ databases">
        <title>Lactobacillus species from Apis mellifera, Switzerland.</title>
        <authorList>
            <person name="Pfister J."/>
            <person name="Brown A."/>
            <person name="Neumann P."/>
            <person name="Collaud A."/>
            <person name="Retschnig G."/>
            <person name="Perreten V."/>
        </authorList>
    </citation>
    <scope>NUCLEOTIDE SEQUENCE</scope>
    <source>
        <strain evidence="3">IBH002</strain>
    </source>
</reference>
<accession>A0AA47B4V4</accession>
<dbReference type="GO" id="GO:0016787">
    <property type="term" value="F:hydrolase activity"/>
    <property type="evidence" value="ECO:0007669"/>
    <property type="project" value="InterPro"/>
</dbReference>
<dbReference type="RefSeq" id="WP_046326736.1">
    <property type="nucleotide sequence ID" value="NZ_CP084389.1"/>
</dbReference>
<keyword evidence="3" id="KW-0378">Hydrolase</keyword>
<dbReference type="InterPro" id="IPR044927">
    <property type="entry name" value="Endonuclea_NS_2"/>
</dbReference>
<evidence type="ECO:0000313" key="3">
    <source>
        <dbReference type="EMBL" id="UZX29987.1"/>
    </source>
</evidence>